<dbReference type="InterPro" id="IPR011990">
    <property type="entry name" value="TPR-like_helical_dom_sf"/>
</dbReference>
<dbReference type="EMBL" id="JAQGLA010000007">
    <property type="protein sequence ID" value="MDA3625222.1"/>
    <property type="molecule type" value="Genomic_DNA"/>
</dbReference>
<dbReference type="InterPro" id="IPR005158">
    <property type="entry name" value="BTAD"/>
</dbReference>
<dbReference type="InterPro" id="IPR036388">
    <property type="entry name" value="WH-like_DNA-bd_sf"/>
</dbReference>
<evidence type="ECO:0000256" key="1">
    <source>
        <dbReference type="ARBA" id="ARBA00023015"/>
    </source>
</evidence>
<dbReference type="SMART" id="SM01043">
    <property type="entry name" value="BTAD"/>
    <property type="match status" value="1"/>
</dbReference>
<dbReference type="InterPro" id="IPR051677">
    <property type="entry name" value="AfsR-DnrI-RedD_regulator"/>
</dbReference>
<evidence type="ECO:0000259" key="3">
    <source>
        <dbReference type="SMART" id="SM01043"/>
    </source>
</evidence>
<dbReference type="PANTHER" id="PTHR35807">
    <property type="entry name" value="TRANSCRIPTIONAL REGULATOR REDD-RELATED"/>
    <property type="match status" value="1"/>
</dbReference>
<dbReference type="Gene3D" id="1.10.10.10">
    <property type="entry name" value="Winged helix-like DNA-binding domain superfamily/Winged helix DNA-binding domain"/>
    <property type="match status" value="1"/>
</dbReference>
<organism evidence="4 5">
    <name type="scientific">Saccharopolyspora oryzae</name>
    <dbReference type="NCBI Taxonomy" id="2997343"/>
    <lineage>
        <taxon>Bacteria</taxon>
        <taxon>Bacillati</taxon>
        <taxon>Actinomycetota</taxon>
        <taxon>Actinomycetes</taxon>
        <taxon>Pseudonocardiales</taxon>
        <taxon>Pseudonocardiaceae</taxon>
        <taxon>Saccharopolyspora</taxon>
    </lineage>
</organism>
<dbReference type="Proteomes" id="UP001210380">
    <property type="component" value="Unassembled WGS sequence"/>
</dbReference>
<keyword evidence="2" id="KW-0804">Transcription</keyword>
<evidence type="ECO:0000256" key="2">
    <source>
        <dbReference type="ARBA" id="ARBA00023163"/>
    </source>
</evidence>
<protein>
    <submittedName>
        <fullName evidence="4">BTAD domain-containing putative transcriptional regulator</fullName>
    </submittedName>
</protein>
<comment type="caution">
    <text evidence="4">The sequence shown here is derived from an EMBL/GenBank/DDBJ whole genome shotgun (WGS) entry which is preliminary data.</text>
</comment>
<dbReference type="SUPFAM" id="SSF48452">
    <property type="entry name" value="TPR-like"/>
    <property type="match status" value="1"/>
</dbReference>
<proteinExistence type="predicted"/>
<evidence type="ECO:0000313" key="5">
    <source>
        <dbReference type="Proteomes" id="UP001210380"/>
    </source>
</evidence>
<keyword evidence="5" id="KW-1185">Reference proteome</keyword>
<name>A0ABT4UU19_9PSEU</name>
<evidence type="ECO:0000313" key="4">
    <source>
        <dbReference type="EMBL" id="MDA3625222.1"/>
    </source>
</evidence>
<dbReference type="RefSeq" id="WP_270947799.1">
    <property type="nucleotide sequence ID" value="NZ_JAQGLA010000007.1"/>
</dbReference>
<dbReference type="PANTHER" id="PTHR35807:SF1">
    <property type="entry name" value="TRANSCRIPTIONAL REGULATOR REDD"/>
    <property type="match status" value="1"/>
</dbReference>
<dbReference type="Pfam" id="PF03704">
    <property type="entry name" value="BTAD"/>
    <property type="match status" value="1"/>
</dbReference>
<feature type="domain" description="Bacterial transcriptional activator" evidence="3">
    <location>
        <begin position="99"/>
        <end position="240"/>
    </location>
</feature>
<gene>
    <name evidence="4" type="ORF">OU415_07235</name>
</gene>
<sequence length="245" mass="27511">MGPTPNGAHVTLLGDFELAVHGERIKLPRGAERLIAFLALHDNVRVPRIRVAEELWPDNSLRRALANVRSALCQGHRCGDTTIIERDGARLGLEPSVSVDLREILDCSQRINDEGWCGPNNSERERLIAMLGSELLPSWTDDWLALERQRWDQVRLHTLETFARELLASEHFLGAMHAALSAIAIASMRETAHRVLIEIYLAEGNPADAVAHYRRYRASLQRELGLSPSPRITRLVSGLFPSRRP</sequence>
<reference evidence="4 5" key="1">
    <citation type="submission" date="2022-11" db="EMBL/GenBank/DDBJ databases">
        <title>Draft genome sequence of Saccharopolyspora sp. WRP15-2 isolated from rhizosphere soils of wild rice in Thailand.</title>
        <authorList>
            <person name="Duangmal K."/>
            <person name="Kammanee S."/>
            <person name="Muangham S."/>
        </authorList>
    </citation>
    <scope>NUCLEOTIDE SEQUENCE [LARGE SCALE GENOMIC DNA]</scope>
    <source>
        <strain evidence="4 5">WRP15-2</strain>
    </source>
</reference>
<accession>A0ABT4UU19</accession>
<keyword evidence="1" id="KW-0805">Transcription regulation</keyword>
<dbReference type="Gene3D" id="1.25.40.10">
    <property type="entry name" value="Tetratricopeptide repeat domain"/>
    <property type="match status" value="1"/>
</dbReference>